<gene>
    <name evidence="1" type="ORF">ENI96_09000</name>
</gene>
<sequence>MNPPIPGHFQREMGMTRREFMRTLPSAIAPLTWESTGNRLRIPHPGGSVWLTLAPSPARRIASLELPVLRVEFTFHGLDAGQRESFMRRFDLAFHRGGG</sequence>
<proteinExistence type="predicted"/>
<reference evidence="1" key="1">
    <citation type="journal article" date="2020" name="mSystems">
        <title>Genome- and Community-Level Interaction Insights into Carbon Utilization and Element Cycling Functions of Hydrothermarchaeota in Hydrothermal Sediment.</title>
        <authorList>
            <person name="Zhou Z."/>
            <person name="Liu Y."/>
            <person name="Xu W."/>
            <person name="Pan J."/>
            <person name="Luo Z.H."/>
            <person name="Li M."/>
        </authorList>
    </citation>
    <scope>NUCLEOTIDE SEQUENCE [LARGE SCALE GENOMIC DNA]</scope>
    <source>
        <strain evidence="1">HyVt-443</strain>
    </source>
</reference>
<name>A0A831RJM5_9GAMM</name>
<organism evidence="1">
    <name type="scientific">Sedimenticola thiotaurini</name>
    <dbReference type="NCBI Taxonomy" id="1543721"/>
    <lineage>
        <taxon>Bacteria</taxon>
        <taxon>Pseudomonadati</taxon>
        <taxon>Pseudomonadota</taxon>
        <taxon>Gammaproteobacteria</taxon>
        <taxon>Chromatiales</taxon>
        <taxon>Sedimenticolaceae</taxon>
        <taxon>Sedimenticola</taxon>
    </lineage>
</organism>
<accession>A0A831RJM5</accession>
<evidence type="ECO:0000313" key="1">
    <source>
        <dbReference type="EMBL" id="HEB96552.1"/>
    </source>
</evidence>
<protein>
    <submittedName>
        <fullName evidence="1">Uncharacterized protein</fullName>
    </submittedName>
</protein>
<dbReference type="EMBL" id="DRKP01000101">
    <property type="protein sequence ID" value="HEB96552.1"/>
    <property type="molecule type" value="Genomic_DNA"/>
</dbReference>
<dbReference type="Proteomes" id="UP000886251">
    <property type="component" value="Unassembled WGS sequence"/>
</dbReference>
<dbReference type="AlphaFoldDB" id="A0A831RJM5"/>
<comment type="caution">
    <text evidence="1">The sequence shown here is derived from an EMBL/GenBank/DDBJ whole genome shotgun (WGS) entry which is preliminary data.</text>
</comment>